<proteinExistence type="predicted"/>
<dbReference type="EMBL" id="PEZL01000012">
    <property type="protein sequence ID" value="PIS13604.1"/>
    <property type="molecule type" value="Genomic_DNA"/>
</dbReference>
<dbReference type="Proteomes" id="UP000230353">
    <property type="component" value="Unassembled WGS sequence"/>
</dbReference>
<name>A0A2H0WLS4_9BACT</name>
<dbReference type="AlphaFoldDB" id="A0A2H0WLS4"/>
<dbReference type="InterPro" id="IPR024524">
    <property type="entry name" value="DUF3800"/>
</dbReference>
<organism evidence="1 2">
    <name type="scientific">Candidatus Tagabacteria bacterium CG09_land_8_20_14_0_10_41_14</name>
    <dbReference type="NCBI Taxonomy" id="1975021"/>
    <lineage>
        <taxon>Bacteria</taxon>
        <taxon>Candidatus Tagaibacteriota</taxon>
    </lineage>
</organism>
<protein>
    <recommendedName>
        <fullName evidence="3">DUF3800 domain-containing protein</fullName>
    </recommendedName>
</protein>
<accession>A0A2H0WLS4</accession>
<dbReference type="Pfam" id="PF12686">
    <property type="entry name" value="DUF3800"/>
    <property type="match status" value="1"/>
</dbReference>
<comment type="caution">
    <text evidence="1">The sequence shown here is derived from an EMBL/GenBank/DDBJ whole genome shotgun (WGS) entry which is preliminary data.</text>
</comment>
<gene>
    <name evidence="1" type="ORF">COT67_00935</name>
</gene>
<evidence type="ECO:0000313" key="1">
    <source>
        <dbReference type="EMBL" id="PIS13604.1"/>
    </source>
</evidence>
<evidence type="ECO:0008006" key="3">
    <source>
        <dbReference type="Google" id="ProtNLM"/>
    </source>
</evidence>
<evidence type="ECO:0000313" key="2">
    <source>
        <dbReference type="Proteomes" id="UP000230353"/>
    </source>
</evidence>
<reference evidence="2" key="1">
    <citation type="submission" date="2017-09" db="EMBL/GenBank/DDBJ databases">
        <title>Depth-based differentiation of microbial function through sediment-hosted aquifers and enrichment of novel symbionts in the deep terrestrial subsurface.</title>
        <authorList>
            <person name="Probst A.J."/>
            <person name="Ladd B."/>
            <person name="Jarett J.K."/>
            <person name="Geller-Mcgrath D.E."/>
            <person name="Sieber C.M.K."/>
            <person name="Emerson J.B."/>
            <person name="Anantharaman K."/>
            <person name="Thomas B.C."/>
            <person name="Malmstrom R."/>
            <person name="Stieglmeier M."/>
            <person name="Klingl A."/>
            <person name="Woyke T."/>
            <person name="Ryan C.M."/>
            <person name="Banfield J.F."/>
        </authorList>
    </citation>
    <scope>NUCLEOTIDE SEQUENCE [LARGE SCALE GENOMIC DNA]</scope>
</reference>
<sequence>MPTNKHFKDIKTCFCFLDETGLLYSARDKFFALGIIKCREPQKLYNQIRKIRQRYNYDHEIKWAGLDRRIRFDIARELLNVFLLEDAKFNCIILNKDELDFQKHFQNNLYKVYQSFSVALLKLVIGKKPEEVIILLTDDYFTPDGTELEDRIKKFIDDHYQKFIIAGVCQINSKSSDLLQLTDLILGAILYDLKKQSGLIKDQNTYKRKFLNFLYQKLNIKKSFFINRLGFKTRNYILSGDKIRATIFDSKRSKAGRFVNKIKTSHGP</sequence>